<reference evidence="2" key="1">
    <citation type="journal article" date="2011" name="Science">
        <title>The plant cell wall-decomposing machinery underlies the functional diversity of forest fungi.</title>
        <authorList>
            <person name="Eastwood D.C."/>
            <person name="Floudas D."/>
            <person name="Binder M."/>
            <person name="Majcherczyk A."/>
            <person name="Schneider P."/>
            <person name="Aerts A."/>
            <person name="Asiegbu F.O."/>
            <person name="Baker S.E."/>
            <person name="Barry K."/>
            <person name="Bendiksby M."/>
            <person name="Blumentritt M."/>
            <person name="Coutinho P.M."/>
            <person name="Cullen D."/>
            <person name="de Vries R.P."/>
            <person name="Gathman A."/>
            <person name="Goodell B."/>
            <person name="Henrissat B."/>
            <person name="Ihrmark K."/>
            <person name="Kauserud H."/>
            <person name="Kohler A."/>
            <person name="LaButti K."/>
            <person name="Lapidus A."/>
            <person name="Lavin J.L."/>
            <person name="Lee Y.-H."/>
            <person name="Lindquist E."/>
            <person name="Lilly W."/>
            <person name="Lucas S."/>
            <person name="Morin E."/>
            <person name="Murat C."/>
            <person name="Oguiza J.A."/>
            <person name="Park J."/>
            <person name="Pisabarro A.G."/>
            <person name="Riley R."/>
            <person name="Rosling A."/>
            <person name="Salamov A."/>
            <person name="Schmidt O."/>
            <person name="Schmutz J."/>
            <person name="Skrede I."/>
            <person name="Stenlid J."/>
            <person name="Wiebenga A."/>
            <person name="Xie X."/>
            <person name="Kuees U."/>
            <person name="Hibbett D.S."/>
            <person name="Hoffmeister D."/>
            <person name="Hoegberg N."/>
            <person name="Martin F."/>
            <person name="Grigoriev I.V."/>
            <person name="Watkinson S.C."/>
        </authorList>
    </citation>
    <scope>NUCLEOTIDE SEQUENCE [LARGE SCALE GENOMIC DNA]</scope>
    <source>
        <strain evidence="2">strain S7.3</strain>
    </source>
</reference>
<gene>
    <name evidence="1" type="ORF">SERLA73DRAFT_179566</name>
</gene>
<dbReference type="EMBL" id="GL945479">
    <property type="protein sequence ID" value="EGN99517.1"/>
    <property type="molecule type" value="Genomic_DNA"/>
</dbReference>
<organism evidence="2">
    <name type="scientific">Serpula lacrymans var. lacrymans (strain S7.3)</name>
    <name type="common">Dry rot fungus</name>
    <dbReference type="NCBI Taxonomy" id="936435"/>
    <lineage>
        <taxon>Eukaryota</taxon>
        <taxon>Fungi</taxon>
        <taxon>Dikarya</taxon>
        <taxon>Basidiomycota</taxon>
        <taxon>Agaricomycotina</taxon>
        <taxon>Agaricomycetes</taxon>
        <taxon>Agaricomycetidae</taxon>
        <taxon>Boletales</taxon>
        <taxon>Coniophorineae</taxon>
        <taxon>Serpulaceae</taxon>
        <taxon>Serpula</taxon>
    </lineage>
</organism>
<accession>F8PVG4</accession>
<dbReference type="HOGENOM" id="CLU_2851124_0_0_1"/>
<evidence type="ECO:0000313" key="1">
    <source>
        <dbReference type="EMBL" id="EGN99517.1"/>
    </source>
</evidence>
<name>F8PVG4_SERL3</name>
<keyword evidence="2" id="KW-1185">Reference proteome</keyword>
<evidence type="ECO:0000313" key="2">
    <source>
        <dbReference type="Proteomes" id="UP000008063"/>
    </source>
</evidence>
<dbReference type="InParanoid" id="F8PVG4"/>
<dbReference type="AlphaFoldDB" id="F8PVG4"/>
<sequence length="65" mass="7637">MIIHVIVYFKRNKIPDISVISSAVLAFGYKLCIARDCRYDCHMVMRYYPIRRAPGAQWCPLLSSW</sequence>
<dbReference type="Proteomes" id="UP000008063">
    <property type="component" value="Unassembled WGS sequence"/>
</dbReference>
<proteinExistence type="predicted"/>
<protein>
    <submittedName>
        <fullName evidence="1">Uncharacterized protein</fullName>
    </submittedName>
</protein>